<evidence type="ECO:0000313" key="4">
    <source>
        <dbReference type="Proteomes" id="UP001165652"/>
    </source>
</evidence>
<dbReference type="InterPro" id="IPR006342">
    <property type="entry name" value="FkbM_mtfrase"/>
</dbReference>
<organism evidence="3 4">
    <name type="scientific">Rhodoplanes tepidamans</name>
    <name type="common">Rhodoplanes cryptolactis</name>
    <dbReference type="NCBI Taxonomy" id="200616"/>
    <lineage>
        <taxon>Bacteria</taxon>
        <taxon>Pseudomonadati</taxon>
        <taxon>Pseudomonadota</taxon>
        <taxon>Alphaproteobacteria</taxon>
        <taxon>Hyphomicrobiales</taxon>
        <taxon>Nitrobacteraceae</taxon>
        <taxon>Rhodoplanes</taxon>
    </lineage>
</organism>
<dbReference type="InterPro" id="IPR025282">
    <property type="entry name" value="DUF4214"/>
</dbReference>
<feature type="domain" description="Methyltransferase FkbM" evidence="1">
    <location>
        <begin position="103"/>
        <end position="249"/>
    </location>
</feature>
<dbReference type="RefSeq" id="WP_272778915.1">
    <property type="nucleotide sequence ID" value="NZ_JAQQLI010000037.1"/>
</dbReference>
<dbReference type="PANTHER" id="PTHR36973:SF4">
    <property type="entry name" value="NODULATION PROTEIN"/>
    <property type="match status" value="1"/>
</dbReference>
<dbReference type="Gene3D" id="1.10.3130.20">
    <property type="entry name" value="Phycobilisome linker domain"/>
    <property type="match status" value="1"/>
</dbReference>
<evidence type="ECO:0000259" key="1">
    <source>
        <dbReference type="Pfam" id="PF05050"/>
    </source>
</evidence>
<dbReference type="PANTHER" id="PTHR36973">
    <property type="entry name" value="SLL1456 PROTEIN-RELATED"/>
    <property type="match status" value="1"/>
</dbReference>
<comment type="caution">
    <text evidence="3">The sequence shown here is derived from an EMBL/GenBank/DDBJ whole genome shotgun (WGS) entry which is preliminary data.</text>
</comment>
<dbReference type="Gene3D" id="3.40.50.150">
    <property type="entry name" value="Vaccinia Virus protein VP39"/>
    <property type="match status" value="1"/>
</dbReference>
<name>A0ABT5JEW1_RHOTP</name>
<accession>A0ABT5JEW1</accession>
<evidence type="ECO:0000313" key="3">
    <source>
        <dbReference type="EMBL" id="MDC7788077.1"/>
    </source>
</evidence>
<evidence type="ECO:0000259" key="2">
    <source>
        <dbReference type="Pfam" id="PF13946"/>
    </source>
</evidence>
<keyword evidence="4" id="KW-1185">Reference proteome</keyword>
<dbReference type="GO" id="GO:0032259">
    <property type="term" value="P:methylation"/>
    <property type="evidence" value="ECO:0007669"/>
    <property type="project" value="UniProtKB-KW"/>
</dbReference>
<keyword evidence="3" id="KW-0489">Methyltransferase</keyword>
<dbReference type="EMBL" id="JAQQLI010000037">
    <property type="protein sequence ID" value="MDC7788077.1"/>
    <property type="molecule type" value="Genomic_DNA"/>
</dbReference>
<dbReference type="InterPro" id="IPR029063">
    <property type="entry name" value="SAM-dependent_MTases_sf"/>
</dbReference>
<keyword evidence="3" id="KW-0808">Transferase</keyword>
<sequence>MTPQEVVALLYRHLLQREPDPAGLASWSTVIADSGDPTTAIRGIVESEEYALRNPPRSPALDRIAAQAHQALGRRPRIVDVGAQTLGQGTHVYDALMRFCPVEITGFEPLADQIEKRLAAEPDQDVVLLPYAIGDGTRQTLHVNSNDATSSLYPLDPAVTARFRDLCMLRTVRTVAIETRTLDSVLPERQVDLLKLDIQGAELMALTGAARVLRDTACIHCEVEFEAIYRGQPLFPEVAAFLRTHGFHFVDFPTCSRYACVNGRGVASPDRLLWADAVFFRSDDRPEIRAAQALVAAVMYGKPSLAAQLLDG</sequence>
<dbReference type="Pfam" id="PF13946">
    <property type="entry name" value="DUF4214"/>
    <property type="match status" value="1"/>
</dbReference>
<dbReference type="Proteomes" id="UP001165652">
    <property type="component" value="Unassembled WGS sequence"/>
</dbReference>
<dbReference type="Pfam" id="PF05050">
    <property type="entry name" value="Methyltransf_21"/>
    <property type="match status" value="1"/>
</dbReference>
<gene>
    <name evidence="3" type="ORF">PQJ73_20500</name>
</gene>
<dbReference type="GO" id="GO:0008168">
    <property type="term" value="F:methyltransferase activity"/>
    <property type="evidence" value="ECO:0007669"/>
    <property type="project" value="UniProtKB-KW"/>
</dbReference>
<reference evidence="3" key="2">
    <citation type="submission" date="2023-02" db="EMBL/GenBank/DDBJ databases">
        <authorList>
            <person name="Rayyan A."/>
            <person name="Meyer T."/>
            <person name="Kyndt J.A."/>
        </authorList>
    </citation>
    <scope>NUCLEOTIDE SEQUENCE</scope>
    <source>
        <strain evidence="3">DSM 9987</strain>
    </source>
</reference>
<dbReference type="InterPro" id="IPR038255">
    <property type="entry name" value="PBS_linker_sf"/>
</dbReference>
<dbReference type="SUPFAM" id="SSF53335">
    <property type="entry name" value="S-adenosyl-L-methionine-dependent methyltransferases"/>
    <property type="match status" value="1"/>
</dbReference>
<dbReference type="InterPro" id="IPR053188">
    <property type="entry name" value="FkbM_Methyltransferase"/>
</dbReference>
<dbReference type="NCBIfam" id="TIGR01444">
    <property type="entry name" value="fkbM_fam"/>
    <property type="match status" value="1"/>
</dbReference>
<reference evidence="3" key="1">
    <citation type="journal article" date="2023" name="Microbiol Resour">
        <title>Genome Sequences of Rhodoplanes serenus and Two Thermotolerant Strains, Rhodoplanes tepidamans and 'Rhodoplanes cryptolactis,' Further Refine the Genus.</title>
        <authorList>
            <person name="Rayyan A.A."/>
            <person name="Kyndt J.A."/>
        </authorList>
    </citation>
    <scope>NUCLEOTIDE SEQUENCE</scope>
    <source>
        <strain evidence="3">DSM 9987</strain>
    </source>
</reference>
<feature type="domain" description="DUF4214" evidence="2">
    <location>
        <begin position="6"/>
        <end position="51"/>
    </location>
</feature>
<proteinExistence type="predicted"/>
<protein>
    <submittedName>
        <fullName evidence="3">FkbM family methyltransferase</fullName>
    </submittedName>
</protein>